<accession>A0A261QWH0</accession>
<dbReference type="PROSITE" id="PS51257">
    <property type="entry name" value="PROKAR_LIPOPROTEIN"/>
    <property type="match status" value="1"/>
</dbReference>
<dbReference type="EMBL" id="NEVK01000007">
    <property type="protein sequence ID" value="OZI17084.1"/>
    <property type="molecule type" value="Genomic_DNA"/>
</dbReference>
<keyword evidence="4" id="KW-1185">Reference proteome</keyword>
<dbReference type="Proteomes" id="UP000216947">
    <property type="component" value="Unassembled WGS sequence"/>
</dbReference>
<protein>
    <recommendedName>
        <fullName evidence="5">Lipoprotein</fullName>
    </recommendedName>
</protein>
<evidence type="ECO:0000256" key="2">
    <source>
        <dbReference type="SAM" id="SignalP"/>
    </source>
</evidence>
<feature type="signal peptide" evidence="2">
    <location>
        <begin position="1"/>
        <end position="24"/>
    </location>
</feature>
<proteinExistence type="predicted"/>
<reference evidence="4" key="1">
    <citation type="submission" date="2017-05" db="EMBL/GenBank/DDBJ databases">
        <title>Complete and WGS of Bordetella genogroups.</title>
        <authorList>
            <person name="Spilker T."/>
            <person name="Lipuma J."/>
        </authorList>
    </citation>
    <scope>NUCLEOTIDE SEQUENCE [LARGE SCALE GENOMIC DNA]</scope>
    <source>
        <strain evidence="4">AU18089</strain>
    </source>
</reference>
<evidence type="ECO:0000313" key="4">
    <source>
        <dbReference type="Proteomes" id="UP000216947"/>
    </source>
</evidence>
<name>A0A261QWH0_9BORD</name>
<dbReference type="AlphaFoldDB" id="A0A261QWH0"/>
<keyword evidence="2" id="KW-0732">Signal</keyword>
<evidence type="ECO:0000313" key="3">
    <source>
        <dbReference type="EMBL" id="OZI17084.1"/>
    </source>
</evidence>
<evidence type="ECO:0008006" key="5">
    <source>
        <dbReference type="Google" id="ProtNLM"/>
    </source>
</evidence>
<sequence>MRMPRSVLQSLVAALACACLAACADSPPRQADIDYRTRPARGTPAPDGTPQGASQQRLTIQSGEGEKLNLPWFIRDAQDWVNTH</sequence>
<organism evidence="3 4">
    <name type="scientific">Bordetella genomosp. 7</name>
    <dbReference type="NCBI Taxonomy" id="1416805"/>
    <lineage>
        <taxon>Bacteria</taxon>
        <taxon>Pseudomonadati</taxon>
        <taxon>Pseudomonadota</taxon>
        <taxon>Betaproteobacteria</taxon>
        <taxon>Burkholderiales</taxon>
        <taxon>Alcaligenaceae</taxon>
        <taxon>Bordetella</taxon>
    </lineage>
</organism>
<comment type="caution">
    <text evidence="3">The sequence shown here is derived from an EMBL/GenBank/DDBJ whole genome shotgun (WGS) entry which is preliminary data.</text>
</comment>
<feature type="region of interest" description="Disordered" evidence="1">
    <location>
        <begin position="29"/>
        <end position="64"/>
    </location>
</feature>
<dbReference type="RefSeq" id="WP_094797197.1">
    <property type="nucleotide sequence ID" value="NZ_NEVI01000019.1"/>
</dbReference>
<feature type="chain" id="PRO_5012672653" description="Lipoprotein" evidence="2">
    <location>
        <begin position="25"/>
        <end position="84"/>
    </location>
</feature>
<evidence type="ECO:0000256" key="1">
    <source>
        <dbReference type="SAM" id="MobiDB-lite"/>
    </source>
</evidence>
<feature type="compositionally biased region" description="Polar residues" evidence="1">
    <location>
        <begin position="51"/>
        <end position="62"/>
    </location>
</feature>
<dbReference type="OrthoDB" id="8637348at2"/>
<gene>
    <name evidence="3" type="ORF">CAL19_14640</name>
</gene>